<dbReference type="AlphaFoldDB" id="A0A0V0ZC32"/>
<organism evidence="3 4">
    <name type="scientific">Trichinella patagoniensis</name>
    <dbReference type="NCBI Taxonomy" id="990121"/>
    <lineage>
        <taxon>Eukaryota</taxon>
        <taxon>Metazoa</taxon>
        <taxon>Ecdysozoa</taxon>
        <taxon>Nematoda</taxon>
        <taxon>Enoplea</taxon>
        <taxon>Dorylaimia</taxon>
        <taxon>Trichinellida</taxon>
        <taxon>Trichinellidae</taxon>
        <taxon>Trichinella</taxon>
    </lineage>
</organism>
<name>A0A0V0ZC32_9BILA</name>
<dbReference type="PANTHER" id="PTHR10858:SF23">
    <property type="entry name" value="DEOXYRIBONUCLEASE II"/>
    <property type="match status" value="1"/>
</dbReference>
<feature type="non-terminal residue" evidence="3">
    <location>
        <position position="1"/>
    </location>
</feature>
<dbReference type="InterPro" id="IPR004947">
    <property type="entry name" value="DNase_II"/>
</dbReference>
<dbReference type="Proteomes" id="UP000054783">
    <property type="component" value="Unassembled WGS sequence"/>
</dbReference>
<comment type="similarity">
    <text evidence="1">Belongs to the DNase II family.</text>
</comment>
<comment type="caution">
    <text evidence="3">The sequence shown here is derived from an EMBL/GenBank/DDBJ whole genome shotgun (WGS) entry which is preliminary data.</text>
</comment>
<proteinExistence type="inferred from homology"/>
<evidence type="ECO:0000313" key="4">
    <source>
        <dbReference type="Proteomes" id="UP000054783"/>
    </source>
</evidence>
<dbReference type="Pfam" id="PF03265">
    <property type="entry name" value="DNase_II"/>
    <property type="match status" value="2"/>
</dbReference>
<gene>
    <name evidence="3" type="primary">DNASE2</name>
    <name evidence="3" type="ORF">T12_8495</name>
</gene>
<dbReference type="PANTHER" id="PTHR10858">
    <property type="entry name" value="DEOXYRIBONUCLEASE II"/>
    <property type="match status" value="1"/>
</dbReference>
<sequence length="624" mass="69276">LKTRWLSAFERFHVPCLVELSLGFICGKIFKFLSICKDRRKGEIGWCAGVRRVTLHDATLTISNDQSPYFHSSPLPLPVAVPGACRLARIPAMGAQARITHYTVAIATRLRTNPSMNDRNIQEHFTVALFVAAPFVYYNDVPDAEVSTRPTLKKLLNGETAIKPPFLTKQNIVTQGAPAIPVQVFSKSERSKYEIYQKIISKQLKKTVKVWSRRDKKLKANCKIPGRHILLVSSPIDVHTKASSLEKDVTNWLIPENGDIFCAVDKPYAISQKYEPAVAVCIQQANIFKHFNTIAAKSIVIFSLRLRNVNKLMERRMAILYKPPGEKAGKILVPAGGAWEANPQNLENDRGHSFAKALESVVGNHQAKSFFAYNNAAPGVTGIKTKSNSKGVVILDNTAQADSAAWIIHTVPGYPIPKVAYAFPALEYANGHLLICLTIAESQIEPIAVALFVASPFIYYNDVPDAEVSTRPTLKKLLNGETPIHPPFSSKQTIKTQARDPVSVQIFSKSGRSKYEIYQKIISKQLKKTIKVWSRRDKKLKANCKIPGRHILLVSSPISVDNQASSLEKDVTNWLIPENGDIFCAVDKPYAISQKYEPAVAVCIQLASIFARFNTIAAKVDSCF</sequence>
<feature type="non-terminal residue" evidence="3">
    <location>
        <position position="624"/>
    </location>
</feature>
<evidence type="ECO:0000256" key="1">
    <source>
        <dbReference type="ARBA" id="ARBA00007527"/>
    </source>
</evidence>
<keyword evidence="4" id="KW-1185">Reference proteome</keyword>
<dbReference type="GO" id="GO:0004531">
    <property type="term" value="F:deoxyribonuclease II activity"/>
    <property type="evidence" value="ECO:0007669"/>
    <property type="project" value="InterPro"/>
</dbReference>
<keyword evidence="2" id="KW-0378">Hydrolase</keyword>
<reference evidence="3 4" key="1">
    <citation type="submission" date="2015-01" db="EMBL/GenBank/DDBJ databases">
        <title>Evolution of Trichinella species and genotypes.</title>
        <authorList>
            <person name="Korhonen P.K."/>
            <person name="Edoardo P."/>
            <person name="Giuseppe L.R."/>
            <person name="Gasser R.B."/>
        </authorList>
    </citation>
    <scope>NUCLEOTIDE SEQUENCE [LARGE SCALE GENOMIC DNA]</scope>
    <source>
        <strain evidence="3">ISS2496</strain>
    </source>
</reference>
<evidence type="ECO:0000313" key="3">
    <source>
        <dbReference type="EMBL" id="KRY09932.1"/>
    </source>
</evidence>
<protein>
    <submittedName>
        <fullName evidence="3">Deoxyribonuclease-2-alpha</fullName>
    </submittedName>
</protein>
<dbReference type="EMBL" id="JYDQ01000251">
    <property type="protein sequence ID" value="KRY09932.1"/>
    <property type="molecule type" value="Genomic_DNA"/>
</dbReference>
<evidence type="ECO:0000256" key="2">
    <source>
        <dbReference type="ARBA" id="ARBA00022801"/>
    </source>
</evidence>
<accession>A0A0V0ZC32</accession>
<dbReference type="GO" id="GO:0006309">
    <property type="term" value="P:apoptotic DNA fragmentation"/>
    <property type="evidence" value="ECO:0007669"/>
    <property type="project" value="TreeGrafter"/>
</dbReference>